<evidence type="ECO:0000313" key="6">
    <source>
        <dbReference type="Proteomes" id="UP001528411"/>
    </source>
</evidence>
<reference evidence="5 6" key="1">
    <citation type="submission" date="2023-01" db="EMBL/GenBank/DDBJ databases">
        <title>Psychrosphaera sp. nov., isolated from marine algae.</title>
        <authorList>
            <person name="Bayburt H."/>
            <person name="Choi B.J."/>
            <person name="Kim J.M."/>
            <person name="Choi D.G."/>
            <person name="Jeon C.O."/>
        </authorList>
    </citation>
    <scope>NUCLEOTIDE SEQUENCE [LARGE SCALE GENOMIC DNA]</scope>
    <source>
        <strain evidence="5 6">G1-22</strain>
    </source>
</reference>
<dbReference type="SUPFAM" id="SSF46785">
    <property type="entry name" value="Winged helix' DNA-binding domain"/>
    <property type="match status" value="1"/>
</dbReference>
<dbReference type="Pfam" id="PF13412">
    <property type="entry name" value="HTH_24"/>
    <property type="match status" value="1"/>
</dbReference>
<keyword evidence="2" id="KW-0238">DNA-binding</keyword>
<evidence type="ECO:0000256" key="3">
    <source>
        <dbReference type="ARBA" id="ARBA00023163"/>
    </source>
</evidence>
<protein>
    <submittedName>
        <fullName evidence="5">Lrp/AsnC family transcriptional regulator</fullName>
    </submittedName>
</protein>
<dbReference type="Gene3D" id="1.10.10.10">
    <property type="entry name" value="Winged helix-like DNA-binding domain superfamily/Winged helix DNA-binding domain"/>
    <property type="match status" value="1"/>
</dbReference>
<dbReference type="SMART" id="SM00344">
    <property type="entry name" value="HTH_ASNC"/>
    <property type="match status" value="1"/>
</dbReference>
<dbReference type="InterPro" id="IPR000485">
    <property type="entry name" value="AsnC-type_HTH_dom"/>
</dbReference>
<accession>A0ABT5FII4</accession>
<dbReference type="InterPro" id="IPR019885">
    <property type="entry name" value="Tscrpt_reg_HTH_AsnC-type_CS"/>
</dbReference>
<keyword evidence="1" id="KW-0805">Transcription regulation</keyword>
<dbReference type="PANTHER" id="PTHR30154:SF34">
    <property type="entry name" value="TRANSCRIPTIONAL REGULATOR AZLB"/>
    <property type="match status" value="1"/>
</dbReference>
<dbReference type="InterPro" id="IPR036390">
    <property type="entry name" value="WH_DNA-bd_sf"/>
</dbReference>
<dbReference type="InterPro" id="IPR011008">
    <property type="entry name" value="Dimeric_a/b-barrel"/>
</dbReference>
<keyword evidence="3" id="KW-0804">Transcription</keyword>
<dbReference type="PANTHER" id="PTHR30154">
    <property type="entry name" value="LEUCINE-RESPONSIVE REGULATORY PROTEIN"/>
    <property type="match status" value="1"/>
</dbReference>
<dbReference type="InterPro" id="IPR019888">
    <property type="entry name" value="Tscrpt_reg_AsnC-like"/>
</dbReference>
<organism evidence="5 6">
    <name type="scientific">Psychrosphaera algicola</name>
    <dbReference type="NCBI Taxonomy" id="3023714"/>
    <lineage>
        <taxon>Bacteria</taxon>
        <taxon>Pseudomonadati</taxon>
        <taxon>Pseudomonadota</taxon>
        <taxon>Gammaproteobacteria</taxon>
        <taxon>Alteromonadales</taxon>
        <taxon>Pseudoalteromonadaceae</taxon>
        <taxon>Psychrosphaera</taxon>
    </lineage>
</organism>
<proteinExistence type="predicted"/>
<dbReference type="InterPro" id="IPR011991">
    <property type="entry name" value="ArsR-like_HTH"/>
</dbReference>
<sequence>MKKSIKIDTYNKKILATLHLQADLTNVELAEIVNLSPSACFQRVKSLKEAGYFRTFHADVDLDQICEHILAYIEFTLDDNSAPQIRRFTSELEQIPEIMDCMQLSGDVDFISLSCFPNLKALNDTCNVLSENSSLCIKRIKTRIVLERTKWFLGYPLEKLKWLDEH</sequence>
<dbReference type="RefSeq" id="WP_272182046.1">
    <property type="nucleotide sequence ID" value="NZ_JAQOMS010000002.1"/>
</dbReference>
<name>A0ABT5FII4_9GAMM</name>
<dbReference type="Gene3D" id="3.30.70.920">
    <property type="match status" value="1"/>
</dbReference>
<dbReference type="Pfam" id="PF01037">
    <property type="entry name" value="AsnC_trans_reg"/>
    <property type="match status" value="1"/>
</dbReference>
<dbReference type="CDD" id="cd00090">
    <property type="entry name" value="HTH_ARSR"/>
    <property type="match status" value="1"/>
</dbReference>
<feature type="domain" description="Transcription regulator AsnC/Lrp ligand binding" evidence="4">
    <location>
        <begin position="74"/>
        <end position="147"/>
    </location>
</feature>
<evidence type="ECO:0000256" key="1">
    <source>
        <dbReference type="ARBA" id="ARBA00023015"/>
    </source>
</evidence>
<evidence type="ECO:0000313" key="5">
    <source>
        <dbReference type="EMBL" id="MDC2890996.1"/>
    </source>
</evidence>
<evidence type="ECO:0000256" key="2">
    <source>
        <dbReference type="ARBA" id="ARBA00023125"/>
    </source>
</evidence>
<dbReference type="PROSITE" id="PS00519">
    <property type="entry name" value="HTH_ASNC_1"/>
    <property type="match status" value="1"/>
</dbReference>
<dbReference type="SUPFAM" id="SSF54909">
    <property type="entry name" value="Dimeric alpha+beta barrel"/>
    <property type="match status" value="1"/>
</dbReference>
<gene>
    <name evidence="5" type="ORF">PN838_22525</name>
</gene>
<dbReference type="PRINTS" id="PR00033">
    <property type="entry name" value="HTHASNC"/>
</dbReference>
<comment type="caution">
    <text evidence="5">The sequence shown here is derived from an EMBL/GenBank/DDBJ whole genome shotgun (WGS) entry which is preliminary data.</text>
</comment>
<evidence type="ECO:0000259" key="4">
    <source>
        <dbReference type="Pfam" id="PF01037"/>
    </source>
</evidence>
<dbReference type="Proteomes" id="UP001528411">
    <property type="component" value="Unassembled WGS sequence"/>
</dbReference>
<dbReference type="EMBL" id="JAQOMS010000002">
    <property type="protein sequence ID" value="MDC2890996.1"/>
    <property type="molecule type" value="Genomic_DNA"/>
</dbReference>
<dbReference type="InterPro" id="IPR036388">
    <property type="entry name" value="WH-like_DNA-bd_sf"/>
</dbReference>
<keyword evidence="6" id="KW-1185">Reference proteome</keyword>
<dbReference type="InterPro" id="IPR019887">
    <property type="entry name" value="Tscrpt_reg_AsnC/Lrp_C"/>
</dbReference>